<reference evidence="2 3" key="1">
    <citation type="submission" date="2016-10" db="EMBL/GenBank/DDBJ databases">
        <authorList>
            <person name="de Groot N.N."/>
        </authorList>
    </citation>
    <scope>NUCLEOTIDE SEQUENCE [LARGE SCALE GENOMIC DNA]</scope>
    <source>
        <strain evidence="3">EB21,IBRC-M 10013,KCTC 4048</strain>
    </source>
</reference>
<dbReference type="EMBL" id="FNIA01000018">
    <property type="protein sequence ID" value="SDN16249.1"/>
    <property type="molecule type" value="Genomic_DNA"/>
</dbReference>
<keyword evidence="3" id="KW-1185">Reference proteome</keyword>
<dbReference type="InterPro" id="IPR057157">
    <property type="entry name" value="DUF7835"/>
</dbReference>
<dbReference type="Proteomes" id="UP000199370">
    <property type="component" value="Unassembled WGS sequence"/>
</dbReference>
<evidence type="ECO:0000259" key="1">
    <source>
        <dbReference type="Pfam" id="PF25205"/>
    </source>
</evidence>
<sequence>MATTDDSIDGLTEHCDHCGTETLHKVSVQIITESSKQENAQFSREPYRVKECQTCGDRSSQRMNNA</sequence>
<dbReference type="AlphaFoldDB" id="A0A1G9Z4K5"/>
<dbReference type="STRING" id="996166.SAMN05192554_1188"/>
<evidence type="ECO:0000313" key="3">
    <source>
        <dbReference type="Proteomes" id="UP000199370"/>
    </source>
</evidence>
<dbReference type="Pfam" id="PF25205">
    <property type="entry name" value="DUF7835"/>
    <property type="match status" value="1"/>
</dbReference>
<accession>A0A1G9Z4K5</accession>
<protein>
    <recommendedName>
        <fullName evidence="1">DUF7835 domain-containing protein</fullName>
    </recommendedName>
</protein>
<feature type="domain" description="DUF7835" evidence="1">
    <location>
        <begin position="1"/>
        <end position="66"/>
    </location>
</feature>
<evidence type="ECO:0000313" key="2">
    <source>
        <dbReference type="EMBL" id="SDN16249.1"/>
    </source>
</evidence>
<organism evidence="2 3">
    <name type="scientific">Haloarchaeobius iranensis</name>
    <dbReference type="NCBI Taxonomy" id="996166"/>
    <lineage>
        <taxon>Archaea</taxon>
        <taxon>Methanobacteriati</taxon>
        <taxon>Methanobacteriota</taxon>
        <taxon>Stenosarchaea group</taxon>
        <taxon>Halobacteria</taxon>
        <taxon>Halobacteriales</taxon>
        <taxon>Halorubellaceae</taxon>
        <taxon>Haloarchaeobius</taxon>
    </lineage>
</organism>
<dbReference type="OrthoDB" id="297362at2157"/>
<proteinExistence type="predicted"/>
<gene>
    <name evidence="2" type="ORF">SAMN05192554_1188</name>
</gene>
<name>A0A1G9Z4K5_9EURY</name>
<dbReference type="RefSeq" id="WP_089735016.1">
    <property type="nucleotide sequence ID" value="NZ_FNIA01000018.1"/>
</dbReference>